<dbReference type="PROSITE" id="PS51387">
    <property type="entry name" value="FAD_PCMH"/>
    <property type="match status" value="1"/>
</dbReference>
<dbReference type="InterPro" id="IPR050416">
    <property type="entry name" value="FAD-linked_Oxidoreductase"/>
</dbReference>
<reference evidence="8 9" key="1">
    <citation type="journal article" date="2020" name="Genomics">
        <title>Complete, high-quality genomes from long-read metagenomic sequencing of two wolf lichen thalli reveals enigmatic genome architecture.</title>
        <authorList>
            <person name="McKenzie S.K."/>
            <person name="Walston R.F."/>
            <person name="Allen J.L."/>
        </authorList>
    </citation>
    <scope>NUCLEOTIDE SEQUENCE [LARGE SCALE GENOMIC DNA]</scope>
    <source>
        <strain evidence="8">WasteWater1</strain>
    </source>
</reference>
<dbReference type="InterPro" id="IPR006093">
    <property type="entry name" value="Oxy_OxRdtase_FAD_BS"/>
</dbReference>
<dbReference type="SUPFAM" id="SSF56176">
    <property type="entry name" value="FAD-binding/transporter-associated domain-like"/>
    <property type="match status" value="1"/>
</dbReference>
<dbReference type="GO" id="GO:0071949">
    <property type="term" value="F:FAD binding"/>
    <property type="evidence" value="ECO:0007669"/>
    <property type="project" value="InterPro"/>
</dbReference>
<sequence>MKLYSTFATGILLPCFAHLIAAAPAQKNAALVACVKRALIGENVESRIVTPSNDTYTAASSGDVLFAEYPAVIAYATSIDEISPLVQCGTSTGFKVTPRSGGHHFENWSALNGTLVVDTSHINYVKPSEDYSTVTVAAGAKLGQIYETMDPTGHTVNGGICPTVALGGYLGVGGYSMQMRLHGMAVDHVQSIKAVLADGSLVTASATENPDLFWAMRGGGMYGFAVEATINTIEIPRSAMVWMNFTAPTRPEATQKYLDWAAKQDPYFTSQLNLYGDHAQISGWYIGKTAQELTTIVKASGLLDVPDVFYRISANCSTQNSRNFWENTQIECTDDATAHEVFNTWYNVVPDDFSAVPGAPAQFGFDDVPVLPNETKATPWPRVAIINKTLFVTKSKPLTSETIQYIVEKSGALPAELGFWTEMTSWNISTPATSAFAWQAEAEYLFRFEVTRSSNATLEAIGQNFMDDLEAYLVPRIGTASYAGYMDAHINSNPYEAYWGDNVCRLSSVKKQYDPTNFFSNPFSIPPTTPKGVSC</sequence>
<evidence type="ECO:0000256" key="4">
    <source>
        <dbReference type="ARBA" id="ARBA00022827"/>
    </source>
</evidence>
<dbReference type="Pfam" id="PF08031">
    <property type="entry name" value="BBE"/>
    <property type="match status" value="1"/>
</dbReference>
<dbReference type="GeneID" id="59334732"/>
<gene>
    <name evidence="8" type="ORF">HO133_006331</name>
</gene>
<dbReference type="PANTHER" id="PTHR42973">
    <property type="entry name" value="BINDING OXIDOREDUCTASE, PUTATIVE (AFU_ORTHOLOGUE AFUA_1G17690)-RELATED"/>
    <property type="match status" value="1"/>
</dbReference>
<dbReference type="RefSeq" id="XP_037147354.1">
    <property type="nucleotide sequence ID" value="XM_037297229.1"/>
</dbReference>
<dbReference type="AlphaFoldDB" id="A0A8H6C6U7"/>
<dbReference type="Proteomes" id="UP000593566">
    <property type="component" value="Unassembled WGS sequence"/>
</dbReference>
<dbReference type="Pfam" id="PF01565">
    <property type="entry name" value="FAD_binding_4"/>
    <property type="match status" value="1"/>
</dbReference>
<comment type="similarity">
    <text evidence="2">Belongs to the oxygen-dependent FAD-linked oxidoreductase family.</text>
</comment>
<organism evidence="8 9">
    <name type="scientific">Letharia lupina</name>
    <dbReference type="NCBI Taxonomy" id="560253"/>
    <lineage>
        <taxon>Eukaryota</taxon>
        <taxon>Fungi</taxon>
        <taxon>Dikarya</taxon>
        <taxon>Ascomycota</taxon>
        <taxon>Pezizomycotina</taxon>
        <taxon>Lecanoromycetes</taxon>
        <taxon>OSLEUM clade</taxon>
        <taxon>Lecanoromycetidae</taxon>
        <taxon>Lecanorales</taxon>
        <taxon>Lecanorineae</taxon>
        <taxon>Parmeliaceae</taxon>
        <taxon>Letharia</taxon>
    </lineage>
</organism>
<dbReference type="InterPro" id="IPR036318">
    <property type="entry name" value="FAD-bd_PCMH-like_sf"/>
</dbReference>
<comment type="caution">
    <text evidence="8">The sequence shown here is derived from an EMBL/GenBank/DDBJ whole genome shotgun (WGS) entry which is preliminary data.</text>
</comment>
<evidence type="ECO:0000313" key="8">
    <source>
        <dbReference type="EMBL" id="KAF6217919.1"/>
    </source>
</evidence>
<protein>
    <recommendedName>
        <fullName evidence="7">FAD-binding PCMH-type domain-containing protein</fullName>
    </recommendedName>
</protein>
<evidence type="ECO:0000256" key="5">
    <source>
        <dbReference type="ARBA" id="ARBA00023002"/>
    </source>
</evidence>
<dbReference type="InterPro" id="IPR012951">
    <property type="entry name" value="BBE"/>
</dbReference>
<name>A0A8H6C6U7_9LECA</name>
<proteinExistence type="inferred from homology"/>
<keyword evidence="5" id="KW-0560">Oxidoreductase</keyword>
<evidence type="ECO:0000313" key="9">
    <source>
        <dbReference type="Proteomes" id="UP000593566"/>
    </source>
</evidence>
<dbReference type="InterPro" id="IPR006094">
    <property type="entry name" value="Oxid_FAD_bind_N"/>
</dbReference>
<feature type="signal peptide" evidence="6">
    <location>
        <begin position="1"/>
        <end position="22"/>
    </location>
</feature>
<evidence type="ECO:0000256" key="1">
    <source>
        <dbReference type="ARBA" id="ARBA00001974"/>
    </source>
</evidence>
<comment type="cofactor">
    <cofactor evidence="1">
        <name>FAD</name>
        <dbReference type="ChEBI" id="CHEBI:57692"/>
    </cofactor>
</comment>
<keyword evidence="6" id="KW-0732">Signal</keyword>
<evidence type="ECO:0000256" key="6">
    <source>
        <dbReference type="SAM" id="SignalP"/>
    </source>
</evidence>
<evidence type="ECO:0000259" key="7">
    <source>
        <dbReference type="PROSITE" id="PS51387"/>
    </source>
</evidence>
<accession>A0A8H6C6U7</accession>
<dbReference type="Gene3D" id="3.30.465.10">
    <property type="match status" value="2"/>
</dbReference>
<feature type="chain" id="PRO_5034998134" description="FAD-binding PCMH-type domain-containing protein" evidence="6">
    <location>
        <begin position="23"/>
        <end position="535"/>
    </location>
</feature>
<dbReference type="EMBL" id="JACCJB010000024">
    <property type="protein sequence ID" value="KAF6217919.1"/>
    <property type="molecule type" value="Genomic_DNA"/>
</dbReference>
<dbReference type="InterPro" id="IPR016169">
    <property type="entry name" value="FAD-bd_PCMH_sub2"/>
</dbReference>
<keyword evidence="9" id="KW-1185">Reference proteome</keyword>
<evidence type="ECO:0000256" key="2">
    <source>
        <dbReference type="ARBA" id="ARBA00005466"/>
    </source>
</evidence>
<dbReference type="InterPro" id="IPR016166">
    <property type="entry name" value="FAD-bd_PCMH"/>
</dbReference>
<keyword evidence="4" id="KW-0274">FAD</keyword>
<dbReference type="GO" id="GO:0016491">
    <property type="term" value="F:oxidoreductase activity"/>
    <property type="evidence" value="ECO:0007669"/>
    <property type="project" value="UniProtKB-KW"/>
</dbReference>
<keyword evidence="3" id="KW-0285">Flavoprotein</keyword>
<feature type="domain" description="FAD-binding PCMH-type" evidence="7">
    <location>
        <begin position="66"/>
        <end position="235"/>
    </location>
</feature>
<dbReference type="PANTHER" id="PTHR42973:SF39">
    <property type="entry name" value="FAD-BINDING PCMH-TYPE DOMAIN-CONTAINING PROTEIN"/>
    <property type="match status" value="1"/>
</dbReference>
<evidence type="ECO:0000256" key="3">
    <source>
        <dbReference type="ARBA" id="ARBA00022630"/>
    </source>
</evidence>
<dbReference type="PROSITE" id="PS00862">
    <property type="entry name" value="OX2_COVAL_FAD"/>
    <property type="match status" value="1"/>
</dbReference>